<evidence type="ECO:0000313" key="6">
    <source>
        <dbReference type="Proteomes" id="UP000257878"/>
    </source>
</evidence>
<dbReference type="Proteomes" id="UP000257878">
    <property type="component" value="Segment"/>
</dbReference>
<sequence length="91" mass="11130">MSQRHRREQAPEDETRERDYTWLQEQVEFITQEARRHFPLTHIAVIWWGCTRRHWPDQWAIGMAYVRIMEIALYLHLHAGQCKFPSRTNNP</sequence>
<keyword evidence="4" id="KW-0805">Transcription regulation</keyword>
<keyword evidence="3 4" id="KW-0946">Virion</keyword>
<organism evidence="5 6">
    <name type="scientific">Simian immunodeficiency virus</name>
    <name type="common">SIV</name>
    <dbReference type="NCBI Taxonomy" id="11723"/>
    <lineage>
        <taxon>Viruses</taxon>
        <taxon>Riboviria</taxon>
        <taxon>Pararnavirae</taxon>
        <taxon>Artverviricota</taxon>
        <taxon>Revtraviricetes</taxon>
        <taxon>Ortervirales</taxon>
        <taxon>Retroviridae</taxon>
        <taxon>Orthoretrovirinae</taxon>
        <taxon>Lentivirus</taxon>
        <taxon>Lentivirus simimdef</taxon>
    </lineage>
</organism>
<evidence type="ECO:0000256" key="4">
    <source>
        <dbReference type="RuleBase" id="RU364021"/>
    </source>
</evidence>
<keyword evidence="4" id="KW-0131">Cell cycle</keyword>
<organismHost>
    <name type="scientific">Pan troglodytes</name>
    <name type="common">Chimpanzee</name>
    <dbReference type="NCBI Taxonomy" id="9598"/>
</organismHost>
<comment type="function">
    <text evidence="4">Stimulates gene expression driven by the HIV-2 LTR. Prevents infected cells from undergoing mitosis and proliferating, by inducing arrest or delay in the G2 phase of the cell cycle. Cell cycle arrest creates a favorable environment for maximizing viral expression and production.</text>
</comment>
<dbReference type="GO" id="GO:0075732">
    <property type="term" value="P:viral penetration into host nucleus"/>
    <property type="evidence" value="ECO:0007669"/>
    <property type="project" value="UniProtKB-KW"/>
</dbReference>
<dbReference type="GO" id="GO:0042025">
    <property type="term" value="C:host cell nucleus"/>
    <property type="evidence" value="ECO:0007669"/>
    <property type="project" value="UniProtKB-SubCell"/>
</dbReference>
<gene>
    <name evidence="4 5" type="primary">vpr</name>
</gene>
<keyword evidence="2 4" id="KW-0945">Host-virus interaction</keyword>
<accession>V5T9D1</accession>
<name>V5T9D1_SIV</name>
<keyword evidence="1 4" id="KW-1048">Host nucleus</keyword>
<organismHost>
    <name type="scientific">Cercopithecidae</name>
    <name type="common">Old World monkeys</name>
    <dbReference type="NCBI Taxonomy" id="9527"/>
</organismHost>
<evidence type="ECO:0000256" key="2">
    <source>
        <dbReference type="ARBA" id="ARBA00022581"/>
    </source>
</evidence>
<dbReference type="Gene3D" id="1.20.5.4730">
    <property type="match status" value="1"/>
</dbReference>
<keyword evidence="4" id="KW-1163">Viral penetration into host nucleus</keyword>
<keyword evidence="4" id="KW-0804">Transcription</keyword>
<evidence type="ECO:0000256" key="3">
    <source>
        <dbReference type="ARBA" id="ARBA00022844"/>
    </source>
</evidence>
<dbReference type="EMBL" id="KF214241">
    <property type="protein sequence ID" value="AHB61198.1"/>
    <property type="molecule type" value="Genomic_RNA"/>
</dbReference>
<keyword evidence="4" id="KW-1160">Virus entry into host cell</keyword>
<proteinExistence type="predicted"/>
<dbReference type="InterPro" id="IPR000012">
    <property type="entry name" value="RetroV_VpR/X"/>
</dbReference>
<protein>
    <recommendedName>
        <fullName evidence="4">Protein Vpr</fullName>
    </recommendedName>
    <alternativeName>
        <fullName evidence="4">Viral protein R</fullName>
    </alternativeName>
</protein>
<comment type="subcellular location">
    <subcellularLocation>
        <location evidence="4">Virion</location>
    </subcellularLocation>
    <subcellularLocation>
        <location evidence="4">Host nucleus</location>
    </subcellularLocation>
</comment>
<dbReference type="Pfam" id="PF00522">
    <property type="entry name" value="VPR"/>
    <property type="match status" value="1"/>
</dbReference>
<keyword evidence="4" id="KW-0010">Activator</keyword>
<dbReference type="GO" id="GO:0046718">
    <property type="term" value="P:symbiont entry into host cell"/>
    <property type="evidence" value="ECO:0007669"/>
    <property type="project" value="UniProtKB-KW"/>
</dbReference>
<dbReference type="GO" id="GO:0044423">
    <property type="term" value="C:virion component"/>
    <property type="evidence" value="ECO:0007669"/>
    <property type="project" value="UniProtKB-KW"/>
</dbReference>
<evidence type="ECO:0000256" key="1">
    <source>
        <dbReference type="ARBA" id="ARBA00022562"/>
    </source>
</evidence>
<dbReference type="InterPro" id="IPR053711">
    <property type="entry name" value="Lentiviral_Vpx_assoc_factor"/>
</dbReference>
<dbReference type="GO" id="GO:0043657">
    <property type="term" value="C:host cell"/>
    <property type="evidence" value="ECO:0007669"/>
    <property type="project" value="GOC"/>
</dbReference>
<evidence type="ECO:0000313" key="5">
    <source>
        <dbReference type="EMBL" id="AHB61198.1"/>
    </source>
</evidence>
<reference evidence="5 6" key="1">
    <citation type="journal article" date="2013" name="Retrovirology">
        <title>Discovery and full genome characterization of two highly divergent simian immunodeficiency viruses infecting black-and-white colobus monkeys (Colobus guereza) in Kibale National Park, Uganda.</title>
        <authorList>
            <person name="Lauck M."/>
            <person name="Switzer W.M."/>
            <person name="Sibley S.D."/>
            <person name="Hyeroba D."/>
            <person name="Tumukunde A."/>
            <person name="Weny G."/>
            <person name="Taylor B."/>
            <person name="Shankar A."/>
            <person name="Ting N."/>
            <person name="Chapman C.A."/>
            <person name="Friedrich T.C."/>
            <person name="Goldberg T.L."/>
            <person name="O Connor D.H."/>
        </authorList>
    </citation>
    <scope>NUCLEOTIDE SEQUENCE [LARGE SCALE GENOMIC DNA]</scope>
    <source>
        <strain evidence="5">BWC07</strain>
    </source>
</reference>